<dbReference type="EMBL" id="JABWDY010011187">
    <property type="protein sequence ID" value="KAF5200034.1"/>
    <property type="molecule type" value="Genomic_DNA"/>
</dbReference>
<dbReference type="GO" id="GO:0001671">
    <property type="term" value="F:ATPase activator activity"/>
    <property type="evidence" value="ECO:0007669"/>
    <property type="project" value="InterPro"/>
</dbReference>
<comment type="subcellular location">
    <subcellularLocation>
        <location evidence="1">Nucleus</location>
    </subcellularLocation>
</comment>
<evidence type="ECO:0000313" key="3">
    <source>
        <dbReference type="Proteomes" id="UP000554482"/>
    </source>
</evidence>
<keyword evidence="1" id="KW-0804">Transcription</keyword>
<dbReference type="InterPro" id="IPR004598">
    <property type="entry name" value="TFIIH_p52/Tfb2"/>
</dbReference>
<sequence>MATPTLLFETLSSCFKNIASLPPLANKYVLHVLCIDIAVTAKSMEEWFLPNGGRDAVDTLVQLRVIDRKKGNSYMLNPMSQSNLHKVFSKGWRDVTKGGNANAYKYYGRRA</sequence>
<name>A0A7J6WRN2_THATH</name>
<dbReference type="AlphaFoldDB" id="A0A7J6WRN2"/>
<evidence type="ECO:0000256" key="1">
    <source>
        <dbReference type="RuleBase" id="RU364024"/>
    </source>
</evidence>
<comment type="caution">
    <text evidence="2">The sequence shown here is derived from an EMBL/GenBank/DDBJ whole genome shotgun (WGS) entry which is preliminary data.</text>
</comment>
<evidence type="ECO:0000313" key="2">
    <source>
        <dbReference type="EMBL" id="KAF5200034.1"/>
    </source>
</evidence>
<keyword evidence="1" id="KW-0227">DNA damage</keyword>
<comment type="function">
    <text evidence="1">Component of the general transcription and DNA repair factor IIH (TFIIH) core complex which is involved in general and transcription-coupled nucleotide excision repair (NER) of damaged DNA.</text>
</comment>
<dbReference type="GO" id="GO:0000439">
    <property type="term" value="C:transcription factor TFIIH core complex"/>
    <property type="evidence" value="ECO:0007669"/>
    <property type="project" value="InterPro"/>
</dbReference>
<dbReference type="Proteomes" id="UP000554482">
    <property type="component" value="Unassembled WGS sequence"/>
</dbReference>
<proteinExistence type="inferred from homology"/>
<keyword evidence="3" id="KW-1185">Reference proteome</keyword>
<organism evidence="2 3">
    <name type="scientific">Thalictrum thalictroides</name>
    <name type="common">Rue-anemone</name>
    <name type="synonym">Anemone thalictroides</name>
    <dbReference type="NCBI Taxonomy" id="46969"/>
    <lineage>
        <taxon>Eukaryota</taxon>
        <taxon>Viridiplantae</taxon>
        <taxon>Streptophyta</taxon>
        <taxon>Embryophyta</taxon>
        <taxon>Tracheophyta</taxon>
        <taxon>Spermatophyta</taxon>
        <taxon>Magnoliopsida</taxon>
        <taxon>Ranunculales</taxon>
        <taxon>Ranunculaceae</taxon>
        <taxon>Thalictroideae</taxon>
        <taxon>Thalictrum</taxon>
    </lineage>
</organism>
<dbReference type="GO" id="GO:0006289">
    <property type="term" value="P:nucleotide-excision repair"/>
    <property type="evidence" value="ECO:0007669"/>
    <property type="project" value="InterPro"/>
</dbReference>
<reference evidence="2 3" key="1">
    <citation type="submission" date="2020-06" db="EMBL/GenBank/DDBJ databases">
        <title>Transcriptomic and genomic resources for Thalictrum thalictroides and T. hernandezii: Facilitating candidate gene discovery in an emerging model plant lineage.</title>
        <authorList>
            <person name="Arias T."/>
            <person name="Riano-Pachon D.M."/>
            <person name="Di Stilio V.S."/>
        </authorList>
    </citation>
    <scope>NUCLEOTIDE SEQUENCE [LARGE SCALE GENOMIC DNA]</scope>
    <source>
        <strain evidence="3">cv. WT478/WT964</strain>
        <tissue evidence="2">Leaves</tissue>
    </source>
</reference>
<protein>
    <recommendedName>
        <fullName evidence="1">RNA polymerase II transcription factor B subunit 2</fullName>
    </recommendedName>
</protein>
<keyword evidence="1" id="KW-0805">Transcription regulation</keyword>
<comment type="similarity">
    <text evidence="1">Belongs to the TFB2 family.</text>
</comment>
<gene>
    <name evidence="2" type="ORF">FRX31_010383</name>
</gene>
<accession>A0A7J6WRN2</accession>
<keyword evidence="1" id="KW-0234">DNA repair</keyword>
<keyword evidence="1" id="KW-0539">Nucleus</keyword>
<dbReference type="Pfam" id="PF03849">
    <property type="entry name" value="Tfb2"/>
    <property type="match status" value="1"/>
</dbReference>